<dbReference type="AlphaFoldDB" id="A0A382QI78"/>
<evidence type="ECO:0000256" key="4">
    <source>
        <dbReference type="ARBA" id="ARBA00022723"/>
    </source>
</evidence>
<dbReference type="GO" id="GO:0070573">
    <property type="term" value="F:metallodipeptidase activity"/>
    <property type="evidence" value="ECO:0007669"/>
    <property type="project" value="InterPro"/>
</dbReference>
<evidence type="ECO:0000256" key="10">
    <source>
        <dbReference type="ARBA" id="ARBA00023180"/>
    </source>
</evidence>
<evidence type="ECO:0000256" key="7">
    <source>
        <dbReference type="ARBA" id="ARBA00022833"/>
    </source>
</evidence>
<dbReference type="InterPro" id="IPR039866">
    <property type="entry name" value="CPQ"/>
</dbReference>
<dbReference type="GO" id="GO:0005576">
    <property type="term" value="C:extracellular region"/>
    <property type="evidence" value="ECO:0007669"/>
    <property type="project" value="UniProtKB-SubCell"/>
</dbReference>
<keyword evidence="3" id="KW-0645">Protease</keyword>
<accession>A0A382QI78</accession>
<keyword evidence="6" id="KW-0378">Hydrolase</keyword>
<evidence type="ECO:0000256" key="1">
    <source>
        <dbReference type="ARBA" id="ARBA00004613"/>
    </source>
</evidence>
<organism evidence="11">
    <name type="scientific">marine metagenome</name>
    <dbReference type="NCBI Taxonomy" id="408172"/>
    <lineage>
        <taxon>unclassified sequences</taxon>
        <taxon>metagenomes</taxon>
        <taxon>ecological metagenomes</taxon>
    </lineage>
</organism>
<keyword evidence="7" id="KW-0862">Zinc</keyword>
<dbReference type="PANTHER" id="PTHR12053">
    <property type="entry name" value="PROTEASE FAMILY M28 PLASMA GLUTAMATE CARBOXYPEPTIDASE-RELATED"/>
    <property type="match status" value="1"/>
</dbReference>
<evidence type="ECO:0000256" key="3">
    <source>
        <dbReference type="ARBA" id="ARBA00022670"/>
    </source>
</evidence>
<evidence type="ECO:0008006" key="12">
    <source>
        <dbReference type="Google" id="ProtNLM"/>
    </source>
</evidence>
<sequence>MRPSVLVPLTSLILSFLTLTAIPHPALTQSFPSDDPVIREIWEEGVERSQIYQLGQVMMDSIGPRLTGSPAMAGANDWAVAKYAEWGISARKEQYGTWRSWERGISHIDLVSPRVRSLEGMAAAWSPATDGPVEAGVVILLDAGSPEEFERWLPEVDGKFVLISRPETSCRPQDNLSWFARPETLMRMTEEREKAIIAWREREENTG</sequence>
<feature type="non-terminal residue" evidence="11">
    <location>
        <position position="207"/>
    </location>
</feature>
<dbReference type="PANTHER" id="PTHR12053:SF3">
    <property type="entry name" value="CARBOXYPEPTIDASE Q"/>
    <property type="match status" value="1"/>
</dbReference>
<dbReference type="GO" id="GO:0046872">
    <property type="term" value="F:metal ion binding"/>
    <property type="evidence" value="ECO:0007669"/>
    <property type="project" value="UniProtKB-KW"/>
</dbReference>
<keyword evidence="9" id="KW-0865">Zymogen</keyword>
<dbReference type="GO" id="GO:0006508">
    <property type="term" value="P:proteolysis"/>
    <property type="evidence" value="ECO:0007669"/>
    <property type="project" value="UniProtKB-KW"/>
</dbReference>
<evidence type="ECO:0000313" key="11">
    <source>
        <dbReference type="EMBL" id="SVC84392.1"/>
    </source>
</evidence>
<name>A0A382QI78_9ZZZZ</name>
<keyword evidence="4" id="KW-0479">Metal-binding</keyword>
<evidence type="ECO:0000256" key="6">
    <source>
        <dbReference type="ARBA" id="ARBA00022801"/>
    </source>
</evidence>
<dbReference type="EMBL" id="UINC01114227">
    <property type="protein sequence ID" value="SVC84392.1"/>
    <property type="molecule type" value="Genomic_DNA"/>
</dbReference>
<evidence type="ECO:0000256" key="5">
    <source>
        <dbReference type="ARBA" id="ARBA00022729"/>
    </source>
</evidence>
<keyword evidence="8" id="KW-0482">Metalloprotease</keyword>
<evidence type="ECO:0000256" key="8">
    <source>
        <dbReference type="ARBA" id="ARBA00023049"/>
    </source>
</evidence>
<evidence type="ECO:0000256" key="9">
    <source>
        <dbReference type="ARBA" id="ARBA00023145"/>
    </source>
</evidence>
<keyword evidence="10" id="KW-0325">Glycoprotein</keyword>
<dbReference type="Gene3D" id="3.50.30.30">
    <property type="match status" value="1"/>
</dbReference>
<proteinExistence type="predicted"/>
<comment type="subcellular location">
    <subcellularLocation>
        <location evidence="1">Secreted</location>
    </subcellularLocation>
</comment>
<gene>
    <name evidence="11" type="ORF">METZ01_LOCUS337246</name>
</gene>
<keyword evidence="2" id="KW-0964">Secreted</keyword>
<keyword evidence="5" id="KW-0732">Signal</keyword>
<protein>
    <recommendedName>
        <fullName evidence="12">Peptidase M28 domain-containing protein</fullName>
    </recommendedName>
</protein>
<reference evidence="11" key="1">
    <citation type="submission" date="2018-05" db="EMBL/GenBank/DDBJ databases">
        <authorList>
            <person name="Lanie J.A."/>
            <person name="Ng W.-L."/>
            <person name="Kazmierczak K.M."/>
            <person name="Andrzejewski T.M."/>
            <person name="Davidsen T.M."/>
            <person name="Wayne K.J."/>
            <person name="Tettelin H."/>
            <person name="Glass J.I."/>
            <person name="Rusch D."/>
            <person name="Podicherti R."/>
            <person name="Tsui H.-C.T."/>
            <person name="Winkler M.E."/>
        </authorList>
    </citation>
    <scope>NUCLEOTIDE SEQUENCE</scope>
</reference>
<evidence type="ECO:0000256" key="2">
    <source>
        <dbReference type="ARBA" id="ARBA00022525"/>
    </source>
</evidence>
<dbReference type="Gene3D" id="3.40.630.10">
    <property type="entry name" value="Zn peptidases"/>
    <property type="match status" value="1"/>
</dbReference>